<keyword evidence="3" id="KW-1185">Reference proteome</keyword>
<dbReference type="Gramene" id="RZC49593">
    <property type="protein sequence ID" value="RZC49593"/>
    <property type="gene ID" value="C5167_018019"/>
</dbReference>
<sequence>MVEYARRVDGLESSYPKWKIPYNKEEYTVENFFLNYDVVIVKNNQFRWGVRLVRSDGIADNKRIMRDIGFHNPSNESARHSKDVHLVEGADGSNLPLPEKFAAYNPWDFKWPKKNDVMMKKDKKNVSKAPNSHDDELFPAESGGVPLKVKGNGKVVISKYTTKNPSKKRKLFSPSPLNTSSYDDALPLPDNSASVSSMVDLSSIFSDTISGVDNDALGHECDFVVKICDAPSLRHDSLRGVASALTPITNDMHRKIQALGAKNTKLINEHSSSSSRVVELRRRNDHLVEIYNLTDEAISHPVDDEILLEHLNASLNNISNDGLENISLDEFRSKYKILNREHRTMLSVNNGFKRRLHENKEETKRIEAKKNALITEKDQVFLKGRSSRRKNEILSRLLIENDDEFEWDAKFINRARDDLATNVSLKLKKKLVVNVSKMNKDALLLRDIHVKKYAEEICADHNIPLPDFNFVDVPVNEESSEISDGEAEYEEYEVTGEENSDSEAKSVVIGDMTMKAMISAKLSTFSSWVVALVPDLVVLVVPSKILVKTGKVHLAGTPASCICLVNGVFPAYSIASSNCRFPPSLRAIIIALTFVNSLKIVSAMVLSLSCCIGLFNHACLTVLS</sequence>
<feature type="region of interest" description="Disordered" evidence="1">
    <location>
        <begin position="121"/>
        <end position="143"/>
    </location>
</feature>
<gene>
    <name evidence="2" type="ORF">C5167_018019</name>
</gene>
<organism evidence="2 3">
    <name type="scientific">Papaver somniferum</name>
    <name type="common">Opium poppy</name>
    <dbReference type="NCBI Taxonomy" id="3469"/>
    <lineage>
        <taxon>Eukaryota</taxon>
        <taxon>Viridiplantae</taxon>
        <taxon>Streptophyta</taxon>
        <taxon>Embryophyta</taxon>
        <taxon>Tracheophyta</taxon>
        <taxon>Spermatophyta</taxon>
        <taxon>Magnoliopsida</taxon>
        <taxon>Ranunculales</taxon>
        <taxon>Papaveraceae</taxon>
        <taxon>Papaveroideae</taxon>
        <taxon>Papaver</taxon>
    </lineage>
</organism>
<evidence type="ECO:0000313" key="3">
    <source>
        <dbReference type="Proteomes" id="UP000316621"/>
    </source>
</evidence>
<accession>A0A4Y7IL28</accession>
<name>A0A4Y7IL28_PAPSO</name>
<protein>
    <submittedName>
        <fullName evidence="2">Uncharacterized protein</fullName>
    </submittedName>
</protein>
<dbReference type="Proteomes" id="UP000316621">
    <property type="component" value="Chromosome 2"/>
</dbReference>
<reference evidence="2 3" key="1">
    <citation type="journal article" date="2018" name="Science">
        <title>The opium poppy genome and morphinan production.</title>
        <authorList>
            <person name="Guo L."/>
            <person name="Winzer T."/>
            <person name="Yang X."/>
            <person name="Li Y."/>
            <person name="Ning Z."/>
            <person name="He Z."/>
            <person name="Teodor R."/>
            <person name="Lu Y."/>
            <person name="Bowser T.A."/>
            <person name="Graham I.A."/>
            <person name="Ye K."/>
        </authorList>
    </citation>
    <scope>NUCLEOTIDE SEQUENCE [LARGE SCALE GENOMIC DNA]</scope>
    <source>
        <strain evidence="3">cv. HN1</strain>
        <tissue evidence="2">Leaves</tissue>
    </source>
</reference>
<evidence type="ECO:0000256" key="1">
    <source>
        <dbReference type="SAM" id="MobiDB-lite"/>
    </source>
</evidence>
<proteinExistence type="predicted"/>
<evidence type="ECO:0000313" key="2">
    <source>
        <dbReference type="EMBL" id="RZC49593.1"/>
    </source>
</evidence>
<dbReference type="AlphaFoldDB" id="A0A4Y7IL28"/>
<dbReference type="EMBL" id="CM010716">
    <property type="protein sequence ID" value="RZC49593.1"/>
    <property type="molecule type" value="Genomic_DNA"/>
</dbReference>